<protein>
    <submittedName>
        <fullName evidence="2">Uncharacterized protein</fullName>
    </submittedName>
</protein>
<evidence type="ECO:0000313" key="2">
    <source>
        <dbReference type="EMBL" id="KAF7633096.1"/>
    </source>
</evidence>
<keyword evidence="1" id="KW-0175">Coiled coil</keyword>
<organism evidence="2 3">
    <name type="scientific">Meloidogyne graminicola</name>
    <dbReference type="NCBI Taxonomy" id="189291"/>
    <lineage>
        <taxon>Eukaryota</taxon>
        <taxon>Metazoa</taxon>
        <taxon>Ecdysozoa</taxon>
        <taxon>Nematoda</taxon>
        <taxon>Chromadorea</taxon>
        <taxon>Rhabditida</taxon>
        <taxon>Tylenchina</taxon>
        <taxon>Tylenchomorpha</taxon>
        <taxon>Tylenchoidea</taxon>
        <taxon>Meloidogynidae</taxon>
        <taxon>Meloidogyninae</taxon>
        <taxon>Meloidogyne</taxon>
    </lineage>
</organism>
<dbReference type="Proteomes" id="UP000605970">
    <property type="component" value="Unassembled WGS sequence"/>
</dbReference>
<keyword evidence="3" id="KW-1185">Reference proteome</keyword>
<gene>
    <name evidence="2" type="ORF">Mgra_00007525</name>
</gene>
<dbReference type="OrthoDB" id="5877729at2759"/>
<proteinExistence type="predicted"/>
<evidence type="ECO:0000256" key="1">
    <source>
        <dbReference type="SAM" id="Coils"/>
    </source>
</evidence>
<accession>A0A8S9ZIG7</accession>
<evidence type="ECO:0000313" key="3">
    <source>
        <dbReference type="Proteomes" id="UP000605970"/>
    </source>
</evidence>
<sequence>MEQQIFLIKEKKIKKIFSEIKIIFTDEKLRQSFCESPIENEENNKEFNEKEINKNSENIDFLIKLEFYAQKLSEEIAEEAVNDIKEIVFIRKNPRAIYFDDQFKENLLKEFEEEEQQQDEEEKNKKINNKINCKENNFNVEHLNNNNKERRNTFTNINSIAMLSSKFLGRKMSLAFLETSNNQPKIIKRKTSSDTTQQKFKFMEGLFRKSLININQQPLLNNSMDEENIITIPEEALINLNEEERKHIFNVMAESRQRLQQQTNYLNNKQLINKSFSFSLTNYELFNLSQQDNNKEEIENNNKILIGEEEQLINELNKNKLNNIKLIEKEEENNINLIKEINEVKELNEEEEEKIKENIIKKESSPFCPEFWLKNNQTEQISFTNIESSRSSSGIGDSEGESGVGILDNIFNGESFNQFISYQSTSKSLPPPRPPPPTTIINTNYLISSSNNLNKNKNEEKESSNVLNEICWFKQELDKMNVALMSVDDNLLIEEEEKKINNKIKILQKKILIII</sequence>
<name>A0A8S9ZIG7_9BILA</name>
<dbReference type="AlphaFoldDB" id="A0A8S9ZIG7"/>
<feature type="coiled-coil region" evidence="1">
    <location>
        <begin position="288"/>
        <end position="361"/>
    </location>
</feature>
<reference evidence="2" key="1">
    <citation type="journal article" date="2020" name="Ecol. Evol.">
        <title>Genome structure and content of the rice root-knot nematode (Meloidogyne graminicola).</title>
        <authorList>
            <person name="Phan N.T."/>
            <person name="Danchin E.G.J."/>
            <person name="Klopp C."/>
            <person name="Perfus-Barbeoch L."/>
            <person name="Kozlowski D.K."/>
            <person name="Koutsovoulos G.D."/>
            <person name="Lopez-Roques C."/>
            <person name="Bouchez O."/>
            <person name="Zahm M."/>
            <person name="Besnard G."/>
            <person name="Bellafiore S."/>
        </authorList>
    </citation>
    <scope>NUCLEOTIDE SEQUENCE</scope>
    <source>
        <strain evidence="2">VN-18</strain>
    </source>
</reference>
<dbReference type="EMBL" id="JABEBT010000085">
    <property type="protein sequence ID" value="KAF7633096.1"/>
    <property type="molecule type" value="Genomic_DNA"/>
</dbReference>
<comment type="caution">
    <text evidence="2">The sequence shown here is derived from an EMBL/GenBank/DDBJ whole genome shotgun (WGS) entry which is preliminary data.</text>
</comment>
<feature type="coiled-coil region" evidence="1">
    <location>
        <begin position="104"/>
        <end position="137"/>
    </location>
</feature>